<organism evidence="1">
    <name type="scientific">viral metagenome</name>
    <dbReference type="NCBI Taxonomy" id="1070528"/>
    <lineage>
        <taxon>unclassified sequences</taxon>
        <taxon>metagenomes</taxon>
        <taxon>organismal metagenomes</taxon>
    </lineage>
</organism>
<evidence type="ECO:0000313" key="1">
    <source>
        <dbReference type="EMBL" id="QHU10085.1"/>
    </source>
</evidence>
<name>A0A6C0JWF0_9ZZZZ</name>
<protein>
    <submittedName>
        <fullName evidence="1">Uncharacterized protein</fullName>
    </submittedName>
</protein>
<dbReference type="EMBL" id="MN740750">
    <property type="protein sequence ID" value="QHU10085.1"/>
    <property type="molecule type" value="Genomic_DNA"/>
</dbReference>
<dbReference type="AlphaFoldDB" id="A0A6C0JWF0"/>
<reference evidence="1" key="1">
    <citation type="journal article" date="2020" name="Nature">
        <title>Giant virus diversity and host interactions through global metagenomics.</title>
        <authorList>
            <person name="Schulz F."/>
            <person name="Roux S."/>
            <person name="Paez-Espino D."/>
            <person name="Jungbluth S."/>
            <person name="Walsh D.A."/>
            <person name="Denef V.J."/>
            <person name="McMahon K.D."/>
            <person name="Konstantinidis K.T."/>
            <person name="Eloe-Fadrosh E.A."/>
            <person name="Kyrpides N.C."/>
            <person name="Woyke T."/>
        </authorList>
    </citation>
    <scope>NUCLEOTIDE SEQUENCE</scope>
    <source>
        <strain evidence="1">GVMAG-S-1101164-67</strain>
    </source>
</reference>
<proteinExistence type="predicted"/>
<accession>A0A6C0JWF0</accession>
<sequence length="122" mass="13902">MSIHYGQNEYYHLVGSVLIDQNNVCRVIQGMREERDSVYNMTDGHAGKAYRVYLMATGSDEMESLHFRHFTEVIKKYGELQSEKPEASLTVKTSSPKTAKWAKIHPEQPVVAEEKLVTLADL</sequence>